<protein>
    <submittedName>
        <fullName evidence="3">ComF family protein</fullName>
    </submittedName>
</protein>
<evidence type="ECO:0000313" key="4">
    <source>
        <dbReference type="Proteomes" id="UP001167919"/>
    </source>
</evidence>
<dbReference type="PANTHER" id="PTHR47505">
    <property type="entry name" value="DNA UTILIZATION PROTEIN YHGH"/>
    <property type="match status" value="1"/>
</dbReference>
<dbReference type="PANTHER" id="PTHR47505:SF1">
    <property type="entry name" value="DNA UTILIZATION PROTEIN YHGH"/>
    <property type="match status" value="1"/>
</dbReference>
<reference evidence="3" key="1">
    <citation type="submission" date="2019-01" db="EMBL/GenBank/DDBJ databases">
        <title>Oenococcus sicerae UCMA17102.</title>
        <authorList>
            <person name="Cousin F.J."/>
            <person name="Le Guellec R."/>
            <person name="Cretenet M."/>
        </authorList>
    </citation>
    <scope>NUCLEOTIDE SEQUENCE</scope>
    <source>
        <strain evidence="3">UCMA17102</strain>
    </source>
</reference>
<comment type="similarity">
    <text evidence="1">Belongs to the ComF/GntX family.</text>
</comment>
<evidence type="ECO:0000313" key="3">
    <source>
        <dbReference type="EMBL" id="MDN6900907.1"/>
    </source>
</evidence>
<evidence type="ECO:0000259" key="2">
    <source>
        <dbReference type="Pfam" id="PF00156"/>
    </source>
</evidence>
<proteinExistence type="inferred from homology"/>
<dbReference type="EMBL" id="SDWY01000004">
    <property type="protein sequence ID" value="MDN6900907.1"/>
    <property type="molecule type" value="Genomic_DNA"/>
</dbReference>
<dbReference type="Proteomes" id="UP001167919">
    <property type="component" value="Unassembled WGS sequence"/>
</dbReference>
<gene>
    <name evidence="3" type="ORF">EVC35_07910</name>
</gene>
<dbReference type="InterPro" id="IPR000836">
    <property type="entry name" value="PRTase_dom"/>
</dbReference>
<dbReference type="InterPro" id="IPR029057">
    <property type="entry name" value="PRTase-like"/>
</dbReference>
<dbReference type="Gene3D" id="3.40.50.2020">
    <property type="match status" value="1"/>
</dbReference>
<comment type="caution">
    <text evidence="3">The sequence shown here is derived from an EMBL/GenBank/DDBJ whole genome shotgun (WGS) entry which is preliminary data.</text>
</comment>
<dbReference type="AlphaFoldDB" id="A0AAJ1VR31"/>
<sequence length="138" mass="15858">MHYYKFVGDYRLRQAFSEDLKKKFKKIMTGFDLVIPIPISESSMAVRGFNQVTGLFEFAALKMSTDILAVKEKKQTSKLKRQARLKKENLFYLVHNDVAEKSILLLDDVYTTGTTLHQTADVLYMNKAKKVSSITLAR</sequence>
<dbReference type="SUPFAM" id="SSF53271">
    <property type="entry name" value="PRTase-like"/>
    <property type="match status" value="1"/>
</dbReference>
<evidence type="ECO:0000256" key="1">
    <source>
        <dbReference type="ARBA" id="ARBA00008007"/>
    </source>
</evidence>
<dbReference type="CDD" id="cd06223">
    <property type="entry name" value="PRTases_typeI"/>
    <property type="match status" value="1"/>
</dbReference>
<accession>A0AAJ1VR31</accession>
<dbReference type="InterPro" id="IPR051910">
    <property type="entry name" value="ComF/GntX_DNA_util-trans"/>
</dbReference>
<organism evidence="3 4">
    <name type="scientific">Oenococcus sicerae</name>
    <dbReference type="NCBI Taxonomy" id="2203724"/>
    <lineage>
        <taxon>Bacteria</taxon>
        <taxon>Bacillati</taxon>
        <taxon>Bacillota</taxon>
        <taxon>Bacilli</taxon>
        <taxon>Lactobacillales</taxon>
        <taxon>Lactobacillaceae</taxon>
        <taxon>Oenococcus</taxon>
    </lineage>
</organism>
<feature type="domain" description="Phosphoribosyltransferase" evidence="2">
    <location>
        <begin position="61"/>
        <end position="137"/>
    </location>
</feature>
<dbReference type="Pfam" id="PF00156">
    <property type="entry name" value="Pribosyltran"/>
    <property type="match status" value="1"/>
</dbReference>
<name>A0AAJ1VR31_9LACO</name>